<comment type="caution">
    <text evidence="4">The sequence shown here is derived from an EMBL/GenBank/DDBJ whole genome shotgun (WGS) entry which is preliminary data.</text>
</comment>
<evidence type="ECO:0000259" key="3">
    <source>
        <dbReference type="Pfam" id="PF01478"/>
    </source>
</evidence>
<dbReference type="InterPro" id="IPR000045">
    <property type="entry name" value="Prepilin_IV_endopep_pep"/>
</dbReference>
<keyword evidence="2" id="KW-1133">Transmembrane helix</keyword>
<accession>A0ABP7JRD3</accession>
<name>A0ABP7JRD3_9PSEU</name>
<keyword evidence="2" id="KW-0472">Membrane</keyword>
<dbReference type="EMBL" id="BAABCM010000019">
    <property type="protein sequence ID" value="GAA3850931.1"/>
    <property type="molecule type" value="Genomic_DNA"/>
</dbReference>
<feature type="transmembrane region" description="Helical" evidence="2">
    <location>
        <begin position="216"/>
        <end position="235"/>
    </location>
</feature>
<comment type="similarity">
    <text evidence="1">Belongs to the peptidase A24 family.</text>
</comment>
<evidence type="ECO:0000256" key="1">
    <source>
        <dbReference type="ARBA" id="ARBA00005801"/>
    </source>
</evidence>
<dbReference type="InterPro" id="IPR050882">
    <property type="entry name" value="Prepilin_peptidase/N-MTase"/>
</dbReference>
<reference evidence="5" key="1">
    <citation type="journal article" date="2019" name="Int. J. Syst. Evol. Microbiol.">
        <title>The Global Catalogue of Microorganisms (GCM) 10K type strain sequencing project: providing services to taxonomists for standard genome sequencing and annotation.</title>
        <authorList>
            <consortium name="The Broad Institute Genomics Platform"/>
            <consortium name="The Broad Institute Genome Sequencing Center for Infectious Disease"/>
            <person name="Wu L."/>
            <person name="Ma J."/>
        </authorList>
    </citation>
    <scope>NUCLEOTIDE SEQUENCE [LARGE SCALE GENOMIC DNA]</scope>
    <source>
        <strain evidence="5">JCM 17017</strain>
    </source>
</reference>
<keyword evidence="5" id="KW-1185">Reference proteome</keyword>
<protein>
    <recommendedName>
        <fullName evidence="3">Prepilin type IV endopeptidase peptidase domain-containing protein</fullName>
    </recommendedName>
</protein>
<feature type="transmembrane region" description="Helical" evidence="2">
    <location>
        <begin position="144"/>
        <end position="164"/>
    </location>
</feature>
<evidence type="ECO:0000313" key="5">
    <source>
        <dbReference type="Proteomes" id="UP001501624"/>
    </source>
</evidence>
<feature type="transmembrane region" description="Helical" evidence="2">
    <location>
        <begin position="87"/>
        <end position="106"/>
    </location>
</feature>
<gene>
    <name evidence="4" type="ORF">GCM10022380_81240</name>
</gene>
<feature type="transmembrane region" description="Helical" evidence="2">
    <location>
        <begin position="113"/>
        <end position="132"/>
    </location>
</feature>
<feature type="domain" description="Prepilin type IV endopeptidase peptidase" evidence="3">
    <location>
        <begin position="98"/>
        <end position="201"/>
    </location>
</feature>
<evidence type="ECO:0000256" key="2">
    <source>
        <dbReference type="SAM" id="Phobius"/>
    </source>
</evidence>
<proteinExistence type="inferred from homology"/>
<dbReference type="PANTHER" id="PTHR30487">
    <property type="entry name" value="TYPE 4 PREPILIN-LIKE PROTEINS LEADER PEPTIDE-PROCESSING ENZYME"/>
    <property type="match status" value="1"/>
</dbReference>
<dbReference type="PANTHER" id="PTHR30487:SF0">
    <property type="entry name" value="PREPILIN LEADER PEPTIDASE_N-METHYLTRANSFERASE-RELATED"/>
    <property type="match status" value="1"/>
</dbReference>
<feature type="transmembrane region" description="Helical" evidence="2">
    <location>
        <begin position="62"/>
        <end position="81"/>
    </location>
</feature>
<feature type="transmembrane region" description="Helical" evidence="2">
    <location>
        <begin position="171"/>
        <end position="204"/>
    </location>
</feature>
<keyword evidence="2" id="KW-0812">Transmembrane</keyword>
<sequence>MVPLGWHDGRQETHALTSDLEQSMATDWWWPAGWAAAGALLGTGTVDLTRRFLLTGGTVARSRWFGAVLTAAVLALLSWRIGTRGEVFVYGVAAVLGVPLAVIDWCEHRLPRALVLPQLVGAAVGFAALSLIRADPAPGLRALWALLASAGCCLILALATGGGIGAGDVRLAAVVGLVTGWSGWPAVAAALLVASVLALVLSAIPRAHTRDERGAAVVPFGPCFLGGVLAVVTVTG</sequence>
<organism evidence="4 5">
    <name type="scientific">Amycolatopsis tucumanensis</name>
    <dbReference type="NCBI Taxonomy" id="401106"/>
    <lineage>
        <taxon>Bacteria</taxon>
        <taxon>Bacillati</taxon>
        <taxon>Actinomycetota</taxon>
        <taxon>Actinomycetes</taxon>
        <taxon>Pseudonocardiales</taxon>
        <taxon>Pseudonocardiaceae</taxon>
        <taxon>Amycolatopsis</taxon>
    </lineage>
</organism>
<dbReference type="Proteomes" id="UP001501624">
    <property type="component" value="Unassembled WGS sequence"/>
</dbReference>
<dbReference type="Pfam" id="PF01478">
    <property type="entry name" value="Peptidase_A24"/>
    <property type="match status" value="1"/>
</dbReference>
<evidence type="ECO:0000313" key="4">
    <source>
        <dbReference type="EMBL" id="GAA3850931.1"/>
    </source>
</evidence>
<dbReference type="Gene3D" id="1.20.120.1220">
    <property type="match status" value="1"/>
</dbReference>